<gene>
    <name evidence="2" type="ORF">Sradi_3647200</name>
</gene>
<dbReference type="SUPFAM" id="SSF53098">
    <property type="entry name" value="Ribonuclease H-like"/>
    <property type="match status" value="1"/>
</dbReference>
<accession>A0AAW2QIT4</accession>
<dbReference type="InterPro" id="IPR044730">
    <property type="entry name" value="RNase_H-like_dom_plant"/>
</dbReference>
<dbReference type="Gene3D" id="3.30.420.10">
    <property type="entry name" value="Ribonuclease H-like superfamily/Ribonuclease H"/>
    <property type="match status" value="1"/>
</dbReference>
<dbReference type="GO" id="GO:0003676">
    <property type="term" value="F:nucleic acid binding"/>
    <property type="evidence" value="ECO:0007669"/>
    <property type="project" value="InterPro"/>
</dbReference>
<comment type="caution">
    <text evidence="2">The sequence shown here is derived from an EMBL/GenBank/DDBJ whole genome shotgun (WGS) entry which is preliminary data.</text>
</comment>
<dbReference type="InterPro" id="IPR002156">
    <property type="entry name" value="RNaseH_domain"/>
</dbReference>
<evidence type="ECO:0000313" key="2">
    <source>
        <dbReference type="EMBL" id="KAL0367571.1"/>
    </source>
</evidence>
<dbReference type="Pfam" id="PF13456">
    <property type="entry name" value="RVT_3"/>
    <property type="match status" value="1"/>
</dbReference>
<dbReference type="PANTHER" id="PTHR47074">
    <property type="entry name" value="BNAC02G40300D PROTEIN"/>
    <property type="match status" value="1"/>
</dbReference>
<dbReference type="CDD" id="cd06222">
    <property type="entry name" value="RNase_H_like"/>
    <property type="match status" value="1"/>
</dbReference>
<reference evidence="2" key="1">
    <citation type="submission" date="2020-06" db="EMBL/GenBank/DDBJ databases">
        <authorList>
            <person name="Li T."/>
            <person name="Hu X."/>
            <person name="Zhang T."/>
            <person name="Song X."/>
            <person name="Zhang H."/>
            <person name="Dai N."/>
            <person name="Sheng W."/>
            <person name="Hou X."/>
            <person name="Wei L."/>
        </authorList>
    </citation>
    <scope>NUCLEOTIDE SEQUENCE</scope>
    <source>
        <strain evidence="2">G02</strain>
        <tissue evidence="2">Leaf</tissue>
    </source>
</reference>
<evidence type="ECO:0000259" key="1">
    <source>
        <dbReference type="Pfam" id="PF13456"/>
    </source>
</evidence>
<organism evidence="2">
    <name type="scientific">Sesamum radiatum</name>
    <name type="common">Black benniseed</name>
    <dbReference type="NCBI Taxonomy" id="300843"/>
    <lineage>
        <taxon>Eukaryota</taxon>
        <taxon>Viridiplantae</taxon>
        <taxon>Streptophyta</taxon>
        <taxon>Embryophyta</taxon>
        <taxon>Tracheophyta</taxon>
        <taxon>Spermatophyta</taxon>
        <taxon>Magnoliopsida</taxon>
        <taxon>eudicotyledons</taxon>
        <taxon>Gunneridae</taxon>
        <taxon>Pentapetalae</taxon>
        <taxon>asterids</taxon>
        <taxon>lamiids</taxon>
        <taxon>Lamiales</taxon>
        <taxon>Pedaliaceae</taxon>
        <taxon>Sesamum</taxon>
    </lineage>
</organism>
<protein>
    <recommendedName>
        <fullName evidence="1">RNase H type-1 domain-containing protein</fullName>
    </recommendedName>
</protein>
<dbReference type="EMBL" id="JACGWJ010000015">
    <property type="protein sequence ID" value="KAL0367571.1"/>
    <property type="molecule type" value="Genomic_DNA"/>
</dbReference>
<sequence>MTGRRLDLSQVVYFASQYLVSFLSQNSDDVVWDDSVSVARWLPPLLEYVKLNFDGACFWEGQELGVGVCARGASGECLAWLAKRVDRMGNCELVEALAARDVVLLALHKRWRSIIVEGDCATLIPKILSPGDDYSVVGPISLDIRSLSSRFHACVFQFVKRSCNTIAHALAKPACGFCR</sequence>
<dbReference type="AlphaFoldDB" id="A0AAW2QIT4"/>
<dbReference type="PANTHER" id="PTHR47074:SF48">
    <property type="entry name" value="POLYNUCLEOTIDYL TRANSFERASE, RIBONUCLEASE H-LIKE SUPERFAMILY PROTEIN"/>
    <property type="match status" value="1"/>
</dbReference>
<dbReference type="GO" id="GO:0004523">
    <property type="term" value="F:RNA-DNA hybrid ribonuclease activity"/>
    <property type="evidence" value="ECO:0007669"/>
    <property type="project" value="InterPro"/>
</dbReference>
<dbReference type="InterPro" id="IPR036397">
    <property type="entry name" value="RNaseH_sf"/>
</dbReference>
<dbReference type="InterPro" id="IPR052929">
    <property type="entry name" value="RNase_H-like_EbsB-rel"/>
</dbReference>
<proteinExistence type="predicted"/>
<name>A0AAW2QIT4_SESRA</name>
<reference evidence="2" key="2">
    <citation type="journal article" date="2024" name="Plant">
        <title>Genomic evolution and insights into agronomic trait innovations of Sesamum species.</title>
        <authorList>
            <person name="Miao H."/>
            <person name="Wang L."/>
            <person name="Qu L."/>
            <person name="Liu H."/>
            <person name="Sun Y."/>
            <person name="Le M."/>
            <person name="Wang Q."/>
            <person name="Wei S."/>
            <person name="Zheng Y."/>
            <person name="Lin W."/>
            <person name="Duan Y."/>
            <person name="Cao H."/>
            <person name="Xiong S."/>
            <person name="Wang X."/>
            <person name="Wei L."/>
            <person name="Li C."/>
            <person name="Ma Q."/>
            <person name="Ju M."/>
            <person name="Zhao R."/>
            <person name="Li G."/>
            <person name="Mu C."/>
            <person name="Tian Q."/>
            <person name="Mei H."/>
            <person name="Zhang T."/>
            <person name="Gao T."/>
            <person name="Zhang H."/>
        </authorList>
    </citation>
    <scope>NUCLEOTIDE SEQUENCE</scope>
    <source>
        <strain evidence="2">G02</strain>
    </source>
</reference>
<dbReference type="InterPro" id="IPR012337">
    <property type="entry name" value="RNaseH-like_sf"/>
</dbReference>
<feature type="domain" description="RNase H type-1" evidence="1">
    <location>
        <begin position="52"/>
        <end position="173"/>
    </location>
</feature>